<keyword evidence="1" id="KW-0472">Membrane</keyword>
<protein>
    <recommendedName>
        <fullName evidence="4">DUF4234 domain-containing protein</fullName>
    </recommendedName>
</protein>
<dbReference type="EMBL" id="LOEE01000040">
    <property type="protein sequence ID" value="KXG75149.1"/>
    <property type="molecule type" value="Genomic_DNA"/>
</dbReference>
<accession>A0A140L3M4</accession>
<name>A0A140L3M4_9FIRM</name>
<keyword evidence="1" id="KW-1133">Transmembrane helix</keyword>
<keyword evidence="3" id="KW-1185">Reference proteome</keyword>
<gene>
    <name evidence="2" type="ORF">AN619_18900</name>
</gene>
<evidence type="ECO:0000256" key="1">
    <source>
        <dbReference type="SAM" id="Phobius"/>
    </source>
</evidence>
<keyword evidence="1" id="KW-0812">Transmembrane</keyword>
<dbReference type="AlphaFoldDB" id="A0A140L3M4"/>
<proteinExistence type="predicted"/>
<reference evidence="2 3" key="1">
    <citation type="submission" date="2015-12" db="EMBL/GenBank/DDBJ databases">
        <title>Draft genome sequence of the thermoanaerobe Thermotalea metallivorans, an isolate from the runoff channel of the Great Artesian Basin, Australia.</title>
        <authorList>
            <person name="Patel B.K."/>
        </authorList>
    </citation>
    <scope>NUCLEOTIDE SEQUENCE [LARGE SCALE GENOMIC DNA]</scope>
    <source>
        <strain evidence="2 3">B2-1</strain>
    </source>
</reference>
<evidence type="ECO:0000313" key="2">
    <source>
        <dbReference type="EMBL" id="KXG75149.1"/>
    </source>
</evidence>
<sequence>MSRTSIIMMIITLGFYGIGFIYLLNKAFHSKKQR</sequence>
<comment type="caution">
    <text evidence="2">The sequence shown here is derived from an EMBL/GenBank/DDBJ whole genome shotgun (WGS) entry which is preliminary data.</text>
</comment>
<feature type="transmembrane region" description="Helical" evidence="1">
    <location>
        <begin position="6"/>
        <end position="24"/>
    </location>
</feature>
<dbReference type="Proteomes" id="UP000070456">
    <property type="component" value="Unassembled WGS sequence"/>
</dbReference>
<evidence type="ECO:0008006" key="4">
    <source>
        <dbReference type="Google" id="ProtNLM"/>
    </source>
</evidence>
<organism evidence="2 3">
    <name type="scientific">Thermotalea metallivorans</name>
    <dbReference type="NCBI Taxonomy" id="520762"/>
    <lineage>
        <taxon>Bacteria</taxon>
        <taxon>Bacillati</taxon>
        <taxon>Bacillota</taxon>
        <taxon>Clostridia</taxon>
        <taxon>Peptostreptococcales</taxon>
        <taxon>Thermotaleaceae</taxon>
        <taxon>Thermotalea</taxon>
    </lineage>
</organism>
<evidence type="ECO:0000313" key="3">
    <source>
        <dbReference type="Proteomes" id="UP000070456"/>
    </source>
</evidence>